<sequence length="57" mass="6584">MRLIHSPARERCYDCGERADVVVARGHRHWYSCWDHAPALLEHGGMIVAGDLTVRRR</sequence>
<gene>
    <name evidence="1" type="ORF">NDI79_15650</name>
</gene>
<protein>
    <submittedName>
        <fullName evidence="1">Uncharacterized protein</fullName>
    </submittedName>
</protein>
<name>A0ABU2G492_9EURY</name>
<proteinExistence type="predicted"/>
<dbReference type="RefSeq" id="WP_310929538.1">
    <property type="nucleotide sequence ID" value="NZ_JAMQOQ010000004.1"/>
</dbReference>
<organism evidence="1 2">
    <name type="scientific">Halogeometricum luteum</name>
    <dbReference type="NCBI Taxonomy" id="2950537"/>
    <lineage>
        <taxon>Archaea</taxon>
        <taxon>Methanobacteriati</taxon>
        <taxon>Methanobacteriota</taxon>
        <taxon>Stenosarchaea group</taxon>
        <taxon>Halobacteria</taxon>
        <taxon>Halobacteriales</taxon>
        <taxon>Haloferacaceae</taxon>
        <taxon>Halogeometricum</taxon>
    </lineage>
</organism>
<keyword evidence="2" id="KW-1185">Reference proteome</keyword>
<comment type="caution">
    <text evidence="1">The sequence shown here is derived from an EMBL/GenBank/DDBJ whole genome shotgun (WGS) entry which is preliminary data.</text>
</comment>
<evidence type="ECO:0000313" key="2">
    <source>
        <dbReference type="Proteomes" id="UP001254813"/>
    </source>
</evidence>
<accession>A0ABU2G492</accession>
<dbReference type="EMBL" id="JAMQOQ010000004">
    <property type="protein sequence ID" value="MDS0295608.1"/>
    <property type="molecule type" value="Genomic_DNA"/>
</dbReference>
<evidence type="ECO:0000313" key="1">
    <source>
        <dbReference type="EMBL" id="MDS0295608.1"/>
    </source>
</evidence>
<reference evidence="1 2" key="1">
    <citation type="submission" date="2022-06" db="EMBL/GenBank/DDBJ databases">
        <title>Halogeometricum sp. a new haloarchaeum isolate from saline soil.</title>
        <authorList>
            <person name="Strakova D."/>
            <person name="Galisteo C."/>
            <person name="Sanchez-Porro C."/>
            <person name="Ventosa A."/>
        </authorList>
    </citation>
    <scope>NUCLEOTIDE SEQUENCE [LARGE SCALE GENOMIC DNA]</scope>
    <source>
        <strain evidence="2">S3BR25-2</strain>
    </source>
</reference>
<dbReference type="Proteomes" id="UP001254813">
    <property type="component" value="Unassembled WGS sequence"/>
</dbReference>